<evidence type="ECO:0000313" key="6">
    <source>
        <dbReference type="Proteomes" id="UP000054826"/>
    </source>
</evidence>
<evidence type="ECO:0000313" key="1">
    <source>
        <dbReference type="EMBL" id="KRY74634.1"/>
    </source>
</evidence>
<accession>A0A0V1JP03</accession>
<gene>
    <name evidence="1" type="ORF">T4A_12638</name>
    <name evidence="2" type="ORF">T4B_11780</name>
    <name evidence="3" type="ORF">T4C_7928</name>
</gene>
<dbReference type="Proteomes" id="UP000054805">
    <property type="component" value="Unassembled WGS sequence"/>
</dbReference>
<dbReference type="Proteomes" id="UP000054826">
    <property type="component" value="Unassembled WGS sequence"/>
</dbReference>
<evidence type="ECO:0000313" key="2">
    <source>
        <dbReference type="EMBL" id="KRZ11656.1"/>
    </source>
</evidence>
<protein>
    <submittedName>
        <fullName evidence="3">Uncharacterized protein</fullName>
    </submittedName>
</protein>
<proteinExistence type="predicted"/>
<dbReference type="AlphaFoldDB" id="A0A0V1JP03"/>
<dbReference type="EMBL" id="JYDS01000350">
    <property type="protein sequence ID" value="KRZ11656.1"/>
    <property type="molecule type" value="Genomic_DNA"/>
</dbReference>
<sequence>MKIDNQSFICIIFCDSCGSFVTKKNKIADISTLKFEAKVVRKERTLYNLSKKTSEESRNESEENAESQL</sequence>
<keyword evidence="5" id="KW-1185">Reference proteome</keyword>
<dbReference type="EMBL" id="JYDR01000023">
    <property type="protein sequence ID" value="KRY74634.1"/>
    <property type="molecule type" value="Genomic_DNA"/>
</dbReference>
<name>A0A0V1JP03_TRIPS</name>
<dbReference type="Proteomes" id="UP000054632">
    <property type="component" value="Unassembled WGS sequence"/>
</dbReference>
<comment type="caution">
    <text evidence="3">The sequence shown here is derived from an EMBL/GenBank/DDBJ whole genome shotgun (WGS) entry which is preliminary data.</text>
</comment>
<evidence type="ECO:0000313" key="4">
    <source>
        <dbReference type="Proteomes" id="UP000054632"/>
    </source>
</evidence>
<dbReference type="EMBL" id="JYDV01000068">
    <property type="protein sequence ID" value="KRZ36714.1"/>
    <property type="molecule type" value="Genomic_DNA"/>
</dbReference>
<reference evidence="4 5" key="1">
    <citation type="submission" date="2015-01" db="EMBL/GenBank/DDBJ databases">
        <title>Evolution of Trichinella species and genotypes.</title>
        <authorList>
            <person name="Korhonen P.K."/>
            <person name="Edoardo P."/>
            <person name="Giuseppe L.R."/>
            <person name="Gasser R.B."/>
        </authorList>
    </citation>
    <scope>NUCLEOTIDE SEQUENCE [LARGE SCALE GENOMIC DNA]</scope>
    <source>
        <strain evidence="1">ISS13</strain>
        <strain evidence="3">ISS176</strain>
        <strain evidence="2">ISS588</strain>
    </source>
</reference>
<organism evidence="3 6">
    <name type="scientific">Trichinella pseudospiralis</name>
    <name type="common">Parasitic roundworm</name>
    <dbReference type="NCBI Taxonomy" id="6337"/>
    <lineage>
        <taxon>Eukaryota</taxon>
        <taxon>Metazoa</taxon>
        <taxon>Ecdysozoa</taxon>
        <taxon>Nematoda</taxon>
        <taxon>Enoplea</taxon>
        <taxon>Dorylaimia</taxon>
        <taxon>Trichinellida</taxon>
        <taxon>Trichinellidae</taxon>
        <taxon>Trichinella</taxon>
    </lineage>
</organism>
<evidence type="ECO:0000313" key="3">
    <source>
        <dbReference type="EMBL" id="KRZ36714.1"/>
    </source>
</evidence>
<evidence type="ECO:0000313" key="5">
    <source>
        <dbReference type="Proteomes" id="UP000054805"/>
    </source>
</evidence>